<keyword evidence="1" id="KW-0812">Transmembrane</keyword>
<dbReference type="AlphaFoldDB" id="A0A8D9AZI7"/>
<dbReference type="EMBL" id="HBUF01599622">
    <property type="protein sequence ID" value="CAG6775729.1"/>
    <property type="molecule type" value="Transcribed_RNA"/>
</dbReference>
<sequence length="163" mass="17576">MVVAFLAIRFVVITFSRSIFAVVAFSVLEVASFCVTRFVVVAAFSATRFFRYFGGRPLLLPEGVREGGFPFLQPGGGLFAFLSFASFLVYTTYWFLLLNCILELSIPEPVDSSVFAIPSTVALTCPTNSSGVLSVPTSLCRTLAAISSMDLAASPSFELAILE</sequence>
<feature type="transmembrane region" description="Helical" evidence="1">
    <location>
        <begin position="74"/>
        <end position="96"/>
    </location>
</feature>
<keyword evidence="1" id="KW-1133">Transmembrane helix</keyword>
<organism evidence="2">
    <name type="scientific">Cacopsylla melanoneura</name>
    <dbReference type="NCBI Taxonomy" id="428564"/>
    <lineage>
        <taxon>Eukaryota</taxon>
        <taxon>Metazoa</taxon>
        <taxon>Ecdysozoa</taxon>
        <taxon>Arthropoda</taxon>
        <taxon>Hexapoda</taxon>
        <taxon>Insecta</taxon>
        <taxon>Pterygota</taxon>
        <taxon>Neoptera</taxon>
        <taxon>Paraneoptera</taxon>
        <taxon>Hemiptera</taxon>
        <taxon>Sternorrhyncha</taxon>
        <taxon>Psylloidea</taxon>
        <taxon>Psyllidae</taxon>
        <taxon>Psyllinae</taxon>
        <taxon>Cacopsylla</taxon>
    </lineage>
</organism>
<accession>A0A8D9AZI7</accession>
<protein>
    <submittedName>
        <fullName evidence="2">Uncharacterized protein</fullName>
    </submittedName>
</protein>
<reference evidence="2" key="1">
    <citation type="submission" date="2021-05" db="EMBL/GenBank/DDBJ databases">
        <authorList>
            <person name="Alioto T."/>
            <person name="Alioto T."/>
            <person name="Gomez Garrido J."/>
        </authorList>
    </citation>
    <scope>NUCLEOTIDE SEQUENCE</scope>
</reference>
<evidence type="ECO:0000256" key="1">
    <source>
        <dbReference type="SAM" id="Phobius"/>
    </source>
</evidence>
<name>A0A8D9AZI7_9HEMI</name>
<keyword evidence="1" id="KW-0472">Membrane</keyword>
<evidence type="ECO:0000313" key="2">
    <source>
        <dbReference type="EMBL" id="CAG6775729.1"/>
    </source>
</evidence>
<proteinExistence type="predicted"/>
<dbReference type="EMBL" id="HBUF01599623">
    <property type="protein sequence ID" value="CAG6775730.1"/>
    <property type="molecule type" value="Transcribed_RNA"/>
</dbReference>